<dbReference type="KEGG" id="psi:S70_20525"/>
<evidence type="ECO:0000313" key="1">
    <source>
        <dbReference type="EMBL" id="AFH95889.1"/>
    </source>
</evidence>
<reference evidence="2" key="2">
    <citation type="submission" date="2012-04" db="EMBL/GenBank/DDBJ databases">
        <title>Complete genome sequence of Providencia stuartii clinical isolate MRSN 2154.</title>
        <authorList>
            <person name="Clifford R.J."/>
            <person name="Hang J."/>
            <person name="Riley M.C."/>
            <person name="Onmus-Leone F."/>
            <person name="Kuschner R.A."/>
            <person name="Lesho E.P."/>
            <person name="Waterman P.E."/>
        </authorList>
    </citation>
    <scope>NUCLEOTIDE SEQUENCE [LARGE SCALE GENOMIC DNA]</scope>
    <source>
        <strain evidence="2">MRSN 2154</strain>
    </source>
</reference>
<name>A0A140NQY4_PROSM</name>
<proteinExistence type="predicted"/>
<reference evidence="1 2" key="1">
    <citation type="journal article" date="2012" name="J. Bacteriol.">
        <title>Complete Genome Sequence of Providencia stuartii Clinical Isolate MRSN 2154.</title>
        <authorList>
            <person name="Clifford R.J."/>
            <person name="Hang J."/>
            <person name="Riley M.C."/>
            <person name="Onmus-Leone F."/>
            <person name="Kuschner R.A."/>
            <person name="Lesho E.P."/>
            <person name="Waterman P.E."/>
        </authorList>
    </citation>
    <scope>NUCLEOTIDE SEQUENCE [LARGE SCALE GENOMIC DNA]</scope>
    <source>
        <strain evidence="1 2">MRSN 2154</strain>
    </source>
</reference>
<dbReference type="Proteomes" id="UP000005012">
    <property type="component" value="Chromosome"/>
</dbReference>
<dbReference type="AlphaFoldDB" id="A0A140NQY4"/>
<dbReference type="HOGENOM" id="CLU_2495406_0_0_6"/>
<sequence length="86" mass="9809">MHLILRNEHSYTITKNERIQSSQDIGFSAKVKKINKLHFSNSACARKIRCRQKLNEKGSKELHPFSLNAVKTNGSPYLHSVTSKTL</sequence>
<protein>
    <submittedName>
        <fullName evidence="1">Uncharacterized protein</fullName>
    </submittedName>
</protein>
<organism evidence="1 2">
    <name type="scientific">Providencia stuartii (strain MRSN 2154)</name>
    <dbReference type="NCBI Taxonomy" id="1157951"/>
    <lineage>
        <taxon>Bacteria</taxon>
        <taxon>Pseudomonadati</taxon>
        <taxon>Pseudomonadota</taxon>
        <taxon>Gammaproteobacteria</taxon>
        <taxon>Enterobacterales</taxon>
        <taxon>Morganellaceae</taxon>
        <taxon>Providencia</taxon>
    </lineage>
</organism>
<gene>
    <name evidence="1" type="ordered locus">S70_20525</name>
</gene>
<dbReference type="EMBL" id="CP003488">
    <property type="protein sequence ID" value="AFH95889.1"/>
    <property type="molecule type" value="Genomic_DNA"/>
</dbReference>
<evidence type="ECO:0000313" key="2">
    <source>
        <dbReference type="Proteomes" id="UP000005012"/>
    </source>
</evidence>
<accession>A0A140NQY4</accession>